<dbReference type="EMBL" id="BAFF01000001">
    <property type="protein sequence ID" value="GAB50235.1"/>
    <property type="molecule type" value="Genomic_DNA"/>
</dbReference>
<dbReference type="AlphaFoldDB" id="H5UWF4"/>
<keyword evidence="4" id="KW-1185">Reference proteome</keyword>
<dbReference type="Proteomes" id="UP000010297">
    <property type="component" value="Unassembled WGS sequence"/>
</dbReference>
<name>H5UWF4_ATLHE</name>
<feature type="region of interest" description="Disordered" evidence="1">
    <location>
        <begin position="61"/>
        <end position="90"/>
    </location>
</feature>
<sequence>MGTIELVLSGLLAFVLAVLGAFGIGRSGGKRDAEQKAEAKRIDEYIQATTAVTEKRIEASKGAADVQQSVNRMPDDDVDRELRQNFTRKT</sequence>
<organism evidence="3 4">
    <name type="scientific">Atlantibacter hermannii NBRC 105704</name>
    <dbReference type="NCBI Taxonomy" id="1115512"/>
    <lineage>
        <taxon>Bacteria</taxon>
        <taxon>Pseudomonadati</taxon>
        <taxon>Pseudomonadota</taxon>
        <taxon>Gammaproteobacteria</taxon>
        <taxon>Enterobacterales</taxon>
        <taxon>Enterobacteriaceae</taxon>
        <taxon>Atlantibacter</taxon>
    </lineage>
</organism>
<proteinExistence type="predicted"/>
<evidence type="ECO:0000313" key="3">
    <source>
        <dbReference type="EMBL" id="GAB50235.1"/>
    </source>
</evidence>
<comment type="caution">
    <text evidence="3">The sequence shown here is derived from an EMBL/GenBank/DDBJ whole genome shotgun (WGS) entry which is preliminary data.</text>
</comment>
<keyword evidence="2" id="KW-1133">Transmembrane helix</keyword>
<evidence type="ECO:0000256" key="2">
    <source>
        <dbReference type="SAM" id="Phobius"/>
    </source>
</evidence>
<keyword evidence="2" id="KW-0812">Transmembrane</keyword>
<dbReference type="RefSeq" id="WP_002462762.1">
    <property type="nucleotide sequence ID" value="NZ_BAFF01000001.1"/>
</dbReference>
<reference evidence="3 4" key="1">
    <citation type="submission" date="2012-02" db="EMBL/GenBank/DDBJ databases">
        <title>Whole genome shotgun sequence of Escherichia hermannii NBRC 105704.</title>
        <authorList>
            <person name="Yoshida I."/>
            <person name="Hosoyama A."/>
            <person name="Tsuchikane K."/>
            <person name="Katsumata H."/>
            <person name="Yamazaki S."/>
            <person name="Fujita N."/>
        </authorList>
    </citation>
    <scope>NUCLEOTIDE SEQUENCE [LARGE SCALE GENOMIC DNA]</scope>
    <source>
        <strain evidence="3 4">NBRC 105704</strain>
    </source>
</reference>
<evidence type="ECO:0000313" key="4">
    <source>
        <dbReference type="Proteomes" id="UP000010297"/>
    </source>
</evidence>
<gene>
    <name evidence="3" type="ORF">EH105704_01_02420</name>
</gene>
<evidence type="ECO:0000256" key="1">
    <source>
        <dbReference type="SAM" id="MobiDB-lite"/>
    </source>
</evidence>
<dbReference type="GeneID" id="92828872"/>
<protein>
    <submittedName>
        <fullName evidence="3">Uncharacterized protein</fullName>
    </submittedName>
</protein>
<dbReference type="eggNOG" id="ENOG5032RJ4">
    <property type="taxonomic scope" value="Bacteria"/>
</dbReference>
<feature type="transmembrane region" description="Helical" evidence="2">
    <location>
        <begin position="6"/>
        <end position="25"/>
    </location>
</feature>
<accession>H5UWF4</accession>
<keyword evidence="2" id="KW-0472">Membrane</keyword>